<feature type="chain" id="PRO_5010352534" description="Quinoprotein amine dehydrogenase" evidence="1">
    <location>
        <begin position="27"/>
        <end position="344"/>
    </location>
</feature>
<evidence type="ECO:0000313" key="4">
    <source>
        <dbReference type="Proteomes" id="UP000180252"/>
    </source>
</evidence>
<keyword evidence="1" id="KW-0732">Signal</keyword>
<keyword evidence="5" id="KW-1185">Reference proteome</keyword>
<evidence type="ECO:0000313" key="2">
    <source>
        <dbReference type="EMBL" id="OHT45042.1"/>
    </source>
</evidence>
<sequence>MEITYKTIMNKISFLFILLCLFTACSDDSSNGSEPAKYDYYFPTEEASITAAQIGAGTGTLDPKGITVANNKLYVCNGDVLEVFDAVSMAYIKTISAYTKGATTIPFTKLTSVCVDSGRLYIGSVDSRLFVLDEITNAGINTVGNGQWWNTFVHVFGVVVKDGLIFVKEKETSIKVFQTTQITDSSDWNLKPIAKLNTLDGWDEVYAMDIDAGNLVVAGRDAKSYLYYNIESIKTNAAASLTEPIKPVTAVFAAAEPMAISFSKDWAITSENIGSNNYLRLYPKGEFKDRIYTPRVNALDIMGQNPFGSIVGVAQLNDRLYLSDNTNKKIRVIKLNKATITEQP</sequence>
<feature type="signal peptide" evidence="1">
    <location>
        <begin position="1"/>
        <end position="26"/>
    </location>
</feature>
<evidence type="ECO:0000313" key="5">
    <source>
        <dbReference type="Proteomes" id="UP000198319"/>
    </source>
</evidence>
<dbReference type="Gene3D" id="2.130.10.10">
    <property type="entry name" value="YVTN repeat-like/Quinoprotein amine dehydrogenase"/>
    <property type="match status" value="1"/>
</dbReference>
<dbReference type="EMBL" id="MIKE01000023">
    <property type="protein sequence ID" value="OHT45042.1"/>
    <property type="molecule type" value="Genomic_DNA"/>
</dbReference>
<evidence type="ECO:0000256" key="1">
    <source>
        <dbReference type="SAM" id="SignalP"/>
    </source>
</evidence>
<dbReference type="OrthoDB" id="1368792at2"/>
<dbReference type="PROSITE" id="PS51257">
    <property type="entry name" value="PROKAR_LIPOPROTEIN"/>
    <property type="match status" value="1"/>
</dbReference>
<organism evidence="2 4">
    <name type="scientific">Flavobacterium tructae</name>
    <dbReference type="NCBI Taxonomy" id="1114873"/>
    <lineage>
        <taxon>Bacteria</taxon>
        <taxon>Pseudomonadati</taxon>
        <taxon>Bacteroidota</taxon>
        <taxon>Flavobacteriia</taxon>
        <taxon>Flavobacteriales</taxon>
        <taxon>Flavobacteriaceae</taxon>
        <taxon>Flavobacterium</taxon>
    </lineage>
</organism>
<reference evidence="4" key="1">
    <citation type="submission" date="2016-09" db="EMBL/GenBank/DDBJ databases">
        <authorList>
            <person name="Chen S."/>
            <person name="Walker E."/>
        </authorList>
    </citation>
    <scope>NUCLEOTIDE SEQUENCE [LARGE SCALE GENOMIC DNA]</scope>
    <source>
        <strain evidence="4">MSU</strain>
    </source>
</reference>
<dbReference type="InterPro" id="IPR015943">
    <property type="entry name" value="WD40/YVTN_repeat-like_dom_sf"/>
</dbReference>
<dbReference type="SUPFAM" id="SSF101898">
    <property type="entry name" value="NHL repeat"/>
    <property type="match status" value="1"/>
</dbReference>
<proteinExistence type="predicted"/>
<comment type="caution">
    <text evidence="2">The sequence shown here is derived from an EMBL/GenBank/DDBJ whole genome shotgun (WGS) entry which is preliminary data.</text>
</comment>
<evidence type="ECO:0008006" key="6">
    <source>
        <dbReference type="Google" id="ProtNLM"/>
    </source>
</evidence>
<reference evidence="2" key="2">
    <citation type="submission" date="2016-09" db="EMBL/GenBank/DDBJ databases">
        <authorList>
            <person name="Capua I."/>
            <person name="De Benedictis P."/>
            <person name="Joannis T."/>
            <person name="Lombin L.H."/>
            <person name="Cattoli G."/>
        </authorList>
    </citation>
    <scope>NUCLEOTIDE SEQUENCE [LARGE SCALE GENOMIC DNA]</scope>
    <source>
        <strain evidence="2">MSU</strain>
    </source>
</reference>
<accession>A0A1S1J321</accession>
<reference evidence="3 5" key="3">
    <citation type="submission" date="2016-11" db="EMBL/GenBank/DDBJ databases">
        <title>Whole genomes of Flavobacteriaceae.</title>
        <authorList>
            <person name="Stine C."/>
            <person name="Li C."/>
            <person name="Tadesse D."/>
        </authorList>
    </citation>
    <scope>NUCLEOTIDE SEQUENCE [LARGE SCALE GENOMIC DNA]</scope>
    <source>
        <strain evidence="3 5">ATCC BAA-2541</strain>
    </source>
</reference>
<name>A0A1S1J321_9FLAO</name>
<gene>
    <name evidence="3" type="ORF">B0A71_19260</name>
    <name evidence="2" type="ORF">BHE19_10040</name>
</gene>
<evidence type="ECO:0000313" key="3">
    <source>
        <dbReference type="EMBL" id="OXB16607.1"/>
    </source>
</evidence>
<dbReference type="STRING" id="1278819.BHE19_10040"/>
<dbReference type="EMBL" id="MUHG01000028">
    <property type="protein sequence ID" value="OXB16607.1"/>
    <property type="molecule type" value="Genomic_DNA"/>
</dbReference>
<dbReference type="Proteomes" id="UP000198319">
    <property type="component" value="Unassembled WGS sequence"/>
</dbReference>
<dbReference type="AlphaFoldDB" id="A0A1S1J321"/>
<protein>
    <recommendedName>
        <fullName evidence="6">Quinoprotein amine dehydrogenase</fullName>
    </recommendedName>
</protein>
<dbReference type="Proteomes" id="UP000180252">
    <property type="component" value="Unassembled WGS sequence"/>
</dbReference>